<dbReference type="Proteomes" id="UP000811246">
    <property type="component" value="Chromosome 11"/>
</dbReference>
<evidence type="ECO:0000256" key="3">
    <source>
        <dbReference type="ARBA" id="ARBA00022679"/>
    </source>
</evidence>
<reference evidence="9" key="1">
    <citation type="submission" date="2021-01" db="EMBL/GenBank/DDBJ databases">
        <authorList>
            <person name="Lovell J.T."/>
            <person name="Bentley N."/>
            <person name="Bhattarai G."/>
            <person name="Jenkins J.W."/>
            <person name="Sreedasyam A."/>
            <person name="Alarcon Y."/>
            <person name="Bock C."/>
            <person name="Boston L."/>
            <person name="Carlson J."/>
            <person name="Cervantes K."/>
            <person name="Clermont K."/>
            <person name="Krom N."/>
            <person name="Kubenka K."/>
            <person name="Mamidi S."/>
            <person name="Mattison C."/>
            <person name="Monteros M."/>
            <person name="Pisani C."/>
            <person name="Plott C."/>
            <person name="Rajasekar S."/>
            <person name="Rhein H.S."/>
            <person name="Rohla C."/>
            <person name="Song M."/>
            <person name="Hilaire R.S."/>
            <person name="Shu S."/>
            <person name="Wells L."/>
            <person name="Wang X."/>
            <person name="Webber J."/>
            <person name="Heerema R.J."/>
            <person name="Klein P."/>
            <person name="Conner P."/>
            <person name="Grauke L."/>
            <person name="Grimwood J."/>
            <person name="Schmutz J."/>
            <person name="Randall J.J."/>
        </authorList>
    </citation>
    <scope>NUCLEOTIDE SEQUENCE</scope>
    <source>
        <tissue evidence="9">Leaf</tissue>
    </source>
</reference>
<dbReference type="PROSITE" id="PS50011">
    <property type="entry name" value="PROTEIN_KINASE_DOM"/>
    <property type="match status" value="1"/>
</dbReference>
<sequence>MPIVQPYLCNIPASLKSLYQASPKPKISQIWSSMDTRLTDSELSLTTSATDSEKSWHLLALLLSLGRKARPTELASRCALFTVSPELIESLCSIPGSPLFFTRNLYVTLSPIALTALAGLTSNSNLIFDFTPRIRMGVGGANRSWDNIHSLRMYSRKRKPISSSVCELDPVSKRKVILNSGAAEDEEPACLCIRKTIQYVSPEVPFHMTDNMCRSINVLPGDMEVIVNKLMFTPPMFPNSSRGQSTYKVKNLERLEGDNNTSMLLQRKTNMPIKACEPHPGPALPNTILDNTVVCEDAGNNESGLGSSTNFSKICCREDFKYRDISPLEAGYVDDGFRAPQVKIVENERVREGRENQQLIDSGSLKGETESLLLPINTYLLDILPDNGSKKMKVDSFDMISSLEREQQATHVETWAVSPGADLSVAQKQSLKSSAKMKTKHKDWMSSTLHVSSKFLERNKAVGSPKEKRHSRRNRASISMVQKLKRDHVEMRIKEKRENTSVPPKDQQETKVIPNFESYVVVEEEGSGGYGTVYRARRKSDGINVAIKCPHANAHRHHVSNELKMLERFGGKNFVIKYEGCFKNGNFDCFVLEHVEHDRPEVLKKEIDVFQLRWYGYCMFRALASLHKQGIVHRDVKPGNFLFSRKANKGYLIDFNLAMDLHYKYGNTSKSRMGRDVSINHVLVPNSKSISPTKSGKFPIAKTSQAVNLERTRGLKSTLDPKDLKRKVYGHAKVYNDLGSWNAIKSQEADGSGITSVKDATSTRTPPAEMWREPMPCQGRKELISLLQEAMQSPNCEAKSVPAPMRKRVSASPREVDSKLVYITPMPLHSTVIDVTGAGSTKKKGDGKHKREGPCVGTKGFRAPEVLFKSLHQGPKLDIWSVGVTLLYLIIGRMPFFGDPEQNIKDIAKLRGSEALWEVAKLHNRESSFPADLYNTQCLPSIKLQDWCETNTKRPEFLEEIPKALFDLVDKCLAVNPRVRIGAEEALQHEFFAPCREGLRRERLRRHGFSLNSGTTQSLHTQSSIEPVNINGDQA</sequence>
<dbReference type="FunFam" id="1.10.510.10:FF:001725">
    <property type="entry name" value="Kinase like protein"/>
    <property type="match status" value="1"/>
</dbReference>
<feature type="region of interest" description="Disordered" evidence="7">
    <location>
        <begin position="752"/>
        <end position="773"/>
    </location>
</feature>
<keyword evidence="4" id="KW-0547">Nucleotide-binding</keyword>
<evidence type="ECO:0000256" key="6">
    <source>
        <dbReference type="ARBA" id="ARBA00022840"/>
    </source>
</evidence>
<dbReference type="PANTHER" id="PTHR44167:SF23">
    <property type="entry name" value="CDC7 KINASE, ISOFORM A-RELATED"/>
    <property type="match status" value="1"/>
</dbReference>
<protein>
    <recommendedName>
        <fullName evidence="1">non-specific serine/threonine protein kinase</fullName>
        <ecNumber evidence="1">2.7.11.1</ecNumber>
    </recommendedName>
</protein>
<evidence type="ECO:0000259" key="8">
    <source>
        <dbReference type="PROSITE" id="PS50011"/>
    </source>
</evidence>
<dbReference type="GO" id="GO:0005634">
    <property type="term" value="C:nucleus"/>
    <property type="evidence" value="ECO:0007669"/>
    <property type="project" value="TreeGrafter"/>
</dbReference>
<dbReference type="SMART" id="SM00220">
    <property type="entry name" value="S_TKc"/>
    <property type="match status" value="1"/>
</dbReference>
<comment type="caution">
    <text evidence="9">The sequence shown here is derived from an EMBL/GenBank/DDBJ whole genome shotgun (WGS) entry which is preliminary data.</text>
</comment>
<evidence type="ECO:0000256" key="7">
    <source>
        <dbReference type="SAM" id="MobiDB-lite"/>
    </source>
</evidence>
<dbReference type="PANTHER" id="PTHR44167">
    <property type="entry name" value="OVARIAN-SPECIFIC SERINE/THREONINE-PROTEIN KINASE LOK-RELATED"/>
    <property type="match status" value="1"/>
</dbReference>
<dbReference type="PROSITE" id="PS00108">
    <property type="entry name" value="PROTEIN_KINASE_ST"/>
    <property type="match status" value="1"/>
</dbReference>
<proteinExistence type="predicted"/>
<dbReference type="Pfam" id="PF00069">
    <property type="entry name" value="Pkinase"/>
    <property type="match status" value="2"/>
</dbReference>
<dbReference type="EC" id="2.7.11.1" evidence="1"/>
<evidence type="ECO:0000256" key="1">
    <source>
        <dbReference type="ARBA" id="ARBA00012513"/>
    </source>
</evidence>
<keyword evidence="2" id="KW-0723">Serine/threonine-protein kinase</keyword>
<evidence type="ECO:0000256" key="5">
    <source>
        <dbReference type="ARBA" id="ARBA00022777"/>
    </source>
</evidence>
<feature type="domain" description="Protein kinase" evidence="8">
    <location>
        <begin position="519"/>
        <end position="992"/>
    </location>
</feature>
<feature type="region of interest" description="Disordered" evidence="7">
    <location>
        <begin position="837"/>
        <end position="856"/>
    </location>
</feature>
<gene>
    <name evidence="9" type="ORF">I3842_11G067200</name>
</gene>
<evidence type="ECO:0000256" key="4">
    <source>
        <dbReference type="ARBA" id="ARBA00022741"/>
    </source>
</evidence>
<dbReference type="EMBL" id="CM031835">
    <property type="protein sequence ID" value="KAG6687368.1"/>
    <property type="molecule type" value="Genomic_DNA"/>
</dbReference>
<feature type="region of interest" description="Disordered" evidence="7">
    <location>
        <begin position="1011"/>
        <end position="1035"/>
    </location>
</feature>
<dbReference type="GO" id="GO:0044773">
    <property type="term" value="P:mitotic DNA damage checkpoint signaling"/>
    <property type="evidence" value="ECO:0007669"/>
    <property type="project" value="TreeGrafter"/>
</dbReference>
<dbReference type="GO" id="GO:0004674">
    <property type="term" value="F:protein serine/threonine kinase activity"/>
    <property type="evidence" value="ECO:0007669"/>
    <property type="project" value="UniProtKB-KW"/>
</dbReference>
<feature type="compositionally biased region" description="Polar residues" evidence="7">
    <location>
        <begin position="753"/>
        <end position="765"/>
    </location>
</feature>
<dbReference type="AlphaFoldDB" id="A0A922IZF1"/>
<evidence type="ECO:0000313" key="10">
    <source>
        <dbReference type="Proteomes" id="UP000811246"/>
    </source>
</evidence>
<keyword evidence="6" id="KW-0067">ATP-binding</keyword>
<evidence type="ECO:0000313" key="9">
    <source>
        <dbReference type="EMBL" id="KAG6687368.1"/>
    </source>
</evidence>
<dbReference type="InterPro" id="IPR008271">
    <property type="entry name" value="Ser/Thr_kinase_AS"/>
</dbReference>
<dbReference type="GO" id="GO:0005524">
    <property type="term" value="F:ATP binding"/>
    <property type="evidence" value="ECO:0007669"/>
    <property type="project" value="UniProtKB-KW"/>
</dbReference>
<accession>A0A922IZF1</accession>
<keyword evidence="3" id="KW-0808">Transferase</keyword>
<name>A0A922IZF1_CARIL</name>
<dbReference type="FunFam" id="1.10.510.10:FF:001893">
    <property type="entry name" value="Probable serine/threonine-protein kinase DDB_G0291918"/>
    <property type="match status" value="1"/>
</dbReference>
<dbReference type="InterPro" id="IPR000719">
    <property type="entry name" value="Prot_kinase_dom"/>
</dbReference>
<evidence type="ECO:0000256" key="2">
    <source>
        <dbReference type="ARBA" id="ARBA00022527"/>
    </source>
</evidence>
<keyword evidence="5" id="KW-0418">Kinase</keyword>
<organism evidence="9 10">
    <name type="scientific">Carya illinoinensis</name>
    <name type="common">Pecan</name>
    <dbReference type="NCBI Taxonomy" id="32201"/>
    <lineage>
        <taxon>Eukaryota</taxon>
        <taxon>Viridiplantae</taxon>
        <taxon>Streptophyta</taxon>
        <taxon>Embryophyta</taxon>
        <taxon>Tracheophyta</taxon>
        <taxon>Spermatophyta</taxon>
        <taxon>Magnoliopsida</taxon>
        <taxon>eudicotyledons</taxon>
        <taxon>Gunneridae</taxon>
        <taxon>Pentapetalae</taxon>
        <taxon>rosids</taxon>
        <taxon>fabids</taxon>
        <taxon>Fagales</taxon>
        <taxon>Juglandaceae</taxon>
        <taxon>Carya</taxon>
    </lineage>
</organism>
<feature type="compositionally biased region" description="Basic residues" evidence="7">
    <location>
        <begin position="841"/>
        <end position="851"/>
    </location>
</feature>